<feature type="compositionally biased region" description="Basic and acidic residues" evidence="1">
    <location>
        <begin position="116"/>
        <end position="126"/>
    </location>
</feature>
<protein>
    <submittedName>
        <fullName evidence="2">Transcriptional regulator, AcrR family</fullName>
    </submittedName>
</protein>
<accession>A0A6J4PV35</accession>
<gene>
    <name evidence="2" type="ORF">AVDCRST_MAG35-2194</name>
</gene>
<feature type="compositionally biased region" description="Low complexity" evidence="1">
    <location>
        <begin position="71"/>
        <end position="86"/>
    </location>
</feature>
<feature type="compositionally biased region" description="Basic residues" evidence="1">
    <location>
        <begin position="18"/>
        <end position="32"/>
    </location>
</feature>
<feature type="non-terminal residue" evidence="2">
    <location>
        <position position="194"/>
    </location>
</feature>
<evidence type="ECO:0000313" key="2">
    <source>
        <dbReference type="EMBL" id="CAA9424306.1"/>
    </source>
</evidence>
<feature type="compositionally biased region" description="Gly residues" evidence="1">
    <location>
        <begin position="33"/>
        <end position="42"/>
    </location>
</feature>
<evidence type="ECO:0000256" key="1">
    <source>
        <dbReference type="SAM" id="MobiDB-lite"/>
    </source>
</evidence>
<name>A0A6J4PV35_9ACTN</name>
<feature type="region of interest" description="Disordered" evidence="1">
    <location>
        <begin position="1"/>
        <end position="194"/>
    </location>
</feature>
<organism evidence="2">
    <name type="scientific">uncultured Quadrisphaera sp</name>
    <dbReference type="NCBI Taxonomy" id="904978"/>
    <lineage>
        <taxon>Bacteria</taxon>
        <taxon>Bacillati</taxon>
        <taxon>Actinomycetota</taxon>
        <taxon>Actinomycetes</taxon>
        <taxon>Kineosporiales</taxon>
        <taxon>Kineosporiaceae</taxon>
        <taxon>Quadrisphaera</taxon>
        <taxon>environmental samples</taxon>
    </lineage>
</organism>
<feature type="non-terminal residue" evidence="2">
    <location>
        <position position="1"/>
    </location>
</feature>
<proteinExistence type="predicted"/>
<dbReference type="AlphaFoldDB" id="A0A6J4PV35"/>
<sequence>GRTSQAVASRRPAQPRADHRRRPRGRGSRRGGRVLGAGGPCGRRGLRDPAPPLLLPIRPAAGGLPRRRRAAVPARRGARRAAAGPASPDPVARRADRSHRRDPRSGRVPGGTGRPGVDRVDAERLLRRPARRWRRPAVLGHRGRWHPARRHRRRPARPGQRRLPRQGGRRARRQPPVHPRPARHHRATARPRPV</sequence>
<reference evidence="2" key="1">
    <citation type="submission" date="2020-02" db="EMBL/GenBank/DDBJ databases">
        <authorList>
            <person name="Meier V. D."/>
        </authorList>
    </citation>
    <scope>NUCLEOTIDE SEQUENCE</scope>
    <source>
        <strain evidence="2">AVDCRST_MAG35</strain>
    </source>
</reference>
<feature type="compositionally biased region" description="Basic residues" evidence="1">
    <location>
        <begin position="127"/>
        <end position="194"/>
    </location>
</feature>
<feature type="compositionally biased region" description="Low complexity" evidence="1">
    <location>
        <begin position="55"/>
        <end position="64"/>
    </location>
</feature>
<dbReference type="EMBL" id="CADCUY010000459">
    <property type="protein sequence ID" value="CAA9424306.1"/>
    <property type="molecule type" value="Genomic_DNA"/>
</dbReference>